<dbReference type="Proteomes" id="UP001334005">
    <property type="component" value="Unassembled WGS sequence"/>
</dbReference>
<evidence type="ECO:0000313" key="2">
    <source>
        <dbReference type="Proteomes" id="UP001334005"/>
    </source>
</evidence>
<gene>
    <name evidence="1" type="ORF">QFI66_001730</name>
</gene>
<reference evidence="1 2" key="1">
    <citation type="submission" date="2024-03" db="EMBL/GenBank/DDBJ databases">
        <title>Two novel Raoultella species associated with bleeding cankers of broadleaf hosts, Raoultella scottia sp. nov. and Raoultella lignicola sp. nov.</title>
        <authorList>
            <person name="Brady C.L."/>
        </authorList>
    </citation>
    <scope>NUCLEOTIDE SEQUENCE [LARGE SCALE GENOMIC DNA]</scope>
    <source>
        <strain evidence="1 2">BAC 10a-01-01</strain>
    </source>
</reference>
<proteinExistence type="predicted"/>
<sequence>MKENKKPLKSKNRMHKWITIQEAVKIANKLTSIGLTESDIYRHALCGDIYLSVYFQSQVILRKIKTQNQKIKLRPLSNSYIKRLCMLEKNCFMDGRDLIISNEGGYIYPPQKIIDTTLTGFEYVHVQRLLAKSLKIPRPITGENNINHGITVTISGELFSIFERISWDERIKRQAMRLPENMIPDFHEHNSEQKTNKCRRKGYFPIHALPPDACFVIRYGELEKLINMSFDITTPESSSTRISTPLSRLFWLACKHNNAISPLIEKPYKLLSIFEQWASADGITDHLSGDTLKTALNRGSPSTTSS</sequence>
<protein>
    <submittedName>
        <fullName evidence="1">Uncharacterized protein</fullName>
    </submittedName>
</protein>
<name>A0ABU8Z179_9ENTR</name>
<dbReference type="RefSeq" id="WP_331833562.1">
    <property type="nucleotide sequence ID" value="NZ_JARXNH020000041.1"/>
</dbReference>
<dbReference type="EMBL" id="JARXNH020000041">
    <property type="protein sequence ID" value="MEK0246861.1"/>
    <property type="molecule type" value="Genomic_DNA"/>
</dbReference>
<keyword evidence="2" id="KW-1185">Reference proteome</keyword>
<comment type="caution">
    <text evidence="1">The sequence shown here is derived from an EMBL/GenBank/DDBJ whole genome shotgun (WGS) entry which is preliminary data.</text>
</comment>
<accession>A0ABU8Z179</accession>
<organism evidence="1 2">
    <name type="scientific">Raoultella scottii</name>
    <dbReference type="NCBI Taxonomy" id="3040937"/>
    <lineage>
        <taxon>Bacteria</taxon>
        <taxon>Pseudomonadati</taxon>
        <taxon>Pseudomonadota</taxon>
        <taxon>Gammaproteobacteria</taxon>
        <taxon>Enterobacterales</taxon>
        <taxon>Enterobacteriaceae</taxon>
        <taxon>Klebsiella/Raoultella group</taxon>
        <taxon>Raoultella</taxon>
    </lineage>
</organism>
<evidence type="ECO:0000313" key="1">
    <source>
        <dbReference type="EMBL" id="MEK0246861.1"/>
    </source>
</evidence>